<proteinExistence type="predicted"/>
<keyword evidence="1" id="KW-1133">Transmembrane helix</keyword>
<feature type="transmembrane region" description="Helical" evidence="1">
    <location>
        <begin position="35"/>
        <end position="57"/>
    </location>
</feature>
<accession>A0ABV8SR26</accession>
<sequence length="370" mass="40494">MTLNTLFLPLLGGFLFYGLFNGTSHRAPVESPQVALFWSAAIGLGLLLTGRISVYLFQEVFRDYQAVQLKLFAAATCPLVGALALGFMILFATHTIHSSVIDAHKLKAVLGIVAAVLAGYFFLQLDPLLSTLSSRVLGLDLRLYGMAAVVALAWAAQRFAKFGAIPWGTALIRISASALFVATLLHFFLEYQGEVVGFWHAVTKPVSQSAAASGLGSAFVACLLGIGLALLINCVYTRDVAETRYALGKGPSQLERLFYAATIRKSLVVLSTHDRKVYVGTVKAVAIRGNKDPYVVIYPTMSGYRTEDKLCVELTNFYPEVYLLPEDGQAKSQWAESRWAEFQRVLPLDRIASASFYQRPRLMVSPLPNP</sequence>
<reference evidence="3" key="1">
    <citation type="journal article" date="2019" name="Int. J. Syst. Evol. Microbiol.">
        <title>The Global Catalogue of Microorganisms (GCM) 10K type strain sequencing project: providing services to taxonomists for standard genome sequencing and annotation.</title>
        <authorList>
            <consortium name="The Broad Institute Genomics Platform"/>
            <consortium name="The Broad Institute Genome Sequencing Center for Infectious Disease"/>
            <person name="Wu L."/>
            <person name="Ma J."/>
        </authorList>
    </citation>
    <scope>NUCLEOTIDE SEQUENCE [LARGE SCALE GENOMIC DNA]</scope>
    <source>
        <strain evidence="3">CGMCC 1.10759</strain>
    </source>
</reference>
<dbReference type="EMBL" id="JBHSDU010000003">
    <property type="protein sequence ID" value="MFC4309846.1"/>
    <property type="molecule type" value="Genomic_DNA"/>
</dbReference>
<feature type="transmembrane region" description="Helical" evidence="1">
    <location>
        <begin position="69"/>
        <end position="93"/>
    </location>
</feature>
<evidence type="ECO:0000256" key="1">
    <source>
        <dbReference type="SAM" id="Phobius"/>
    </source>
</evidence>
<feature type="transmembrane region" description="Helical" evidence="1">
    <location>
        <begin position="143"/>
        <end position="160"/>
    </location>
</feature>
<protein>
    <submittedName>
        <fullName evidence="2">Uncharacterized protein</fullName>
    </submittedName>
</protein>
<feature type="transmembrane region" description="Helical" evidence="1">
    <location>
        <begin position="209"/>
        <end position="236"/>
    </location>
</feature>
<gene>
    <name evidence="2" type="ORF">ACFPN2_12210</name>
</gene>
<dbReference type="RefSeq" id="WP_380596877.1">
    <property type="nucleotide sequence ID" value="NZ_JBHSDU010000003.1"/>
</dbReference>
<feature type="transmembrane region" description="Helical" evidence="1">
    <location>
        <begin position="105"/>
        <end position="123"/>
    </location>
</feature>
<organism evidence="2 3">
    <name type="scientific">Steroidobacter flavus</name>
    <dbReference type="NCBI Taxonomy" id="1842136"/>
    <lineage>
        <taxon>Bacteria</taxon>
        <taxon>Pseudomonadati</taxon>
        <taxon>Pseudomonadota</taxon>
        <taxon>Gammaproteobacteria</taxon>
        <taxon>Steroidobacterales</taxon>
        <taxon>Steroidobacteraceae</taxon>
        <taxon>Steroidobacter</taxon>
    </lineage>
</organism>
<keyword evidence="1" id="KW-0812">Transmembrane</keyword>
<evidence type="ECO:0000313" key="3">
    <source>
        <dbReference type="Proteomes" id="UP001595904"/>
    </source>
</evidence>
<dbReference type="Proteomes" id="UP001595904">
    <property type="component" value="Unassembled WGS sequence"/>
</dbReference>
<evidence type="ECO:0000313" key="2">
    <source>
        <dbReference type="EMBL" id="MFC4309846.1"/>
    </source>
</evidence>
<keyword evidence="3" id="KW-1185">Reference proteome</keyword>
<comment type="caution">
    <text evidence="2">The sequence shown here is derived from an EMBL/GenBank/DDBJ whole genome shotgun (WGS) entry which is preliminary data.</text>
</comment>
<name>A0ABV8SR26_9GAMM</name>
<feature type="transmembrane region" description="Helical" evidence="1">
    <location>
        <begin position="6"/>
        <end position="23"/>
    </location>
</feature>
<keyword evidence="1" id="KW-0472">Membrane</keyword>
<feature type="transmembrane region" description="Helical" evidence="1">
    <location>
        <begin position="167"/>
        <end position="189"/>
    </location>
</feature>